<sequence>MASPRIATPMRGVSYQLNRLSLRRDAASKSLSASLARSITTSTSSQAAVSSITTSADGFVPVTPFAEQSVLATIHKFPSLEPLRLQSYPSTYLNLPTRKDILHRAVVYEGDMTRLGTAHAKTRYEVRGSARKIRPQKGSGRARLGDRKSPMLRGGGVSHGPRHRDFSTELPKKVYDLAWRTALSYRWRKGELIIVDNAIELESPSQRLLNHIFELHERERGKGRSLLVTSQNRPLLEQALDKMDRRRQALTWDLVDVKDLLELSRVIIERQALWNIFASHRSDLISSGVSDLGHRPKLPATYDFIAGWPQFRALATAAPAEREAVRAQAYESTAFQRWQHAESLPESDPHKLNLTISAFELLAEAKDLRRAQLPTPQSLQAAVEKAEAITAELSGSNPSSDQAYIDVAEAQLALDQRNLDDYELQAQAAEHRRDAFRFRGEEEQAVEQEQIAGDIRTDVDMAEEQLLKTKVDLARYRYDLAASIEKDGAEAKKYVAEIAELEGQLEKISDRNVDAQLAAEEIEDVSAEEIKRLEAEAAEADKAAANKKA</sequence>
<reference evidence="7 8" key="1">
    <citation type="submission" date="2021-02" db="EMBL/GenBank/DDBJ databases">
        <title>Genome assembly of Pseudopithomyces chartarum.</title>
        <authorList>
            <person name="Jauregui R."/>
            <person name="Singh J."/>
            <person name="Voisey C."/>
        </authorList>
    </citation>
    <scope>NUCLEOTIDE SEQUENCE [LARGE SCALE GENOMIC DNA]</scope>
    <source>
        <strain evidence="7 8">AGR01</strain>
    </source>
</reference>
<protein>
    <recommendedName>
        <fullName evidence="4">Large ribosomal subunit protein uL4m</fullName>
    </recommendedName>
</protein>
<dbReference type="PANTHER" id="PTHR10746:SF6">
    <property type="entry name" value="LARGE RIBOSOMAL SUBUNIT PROTEIN UL4M"/>
    <property type="match status" value="1"/>
</dbReference>
<dbReference type="EMBL" id="WVTA01000005">
    <property type="protein sequence ID" value="KAK3209725.1"/>
    <property type="molecule type" value="Genomic_DNA"/>
</dbReference>
<keyword evidence="8" id="KW-1185">Reference proteome</keyword>
<dbReference type="Gene3D" id="3.40.1370.10">
    <property type="match status" value="1"/>
</dbReference>
<feature type="region of interest" description="Disordered" evidence="6">
    <location>
        <begin position="131"/>
        <end position="165"/>
    </location>
</feature>
<dbReference type="GO" id="GO:1990904">
    <property type="term" value="C:ribonucleoprotein complex"/>
    <property type="evidence" value="ECO:0007669"/>
    <property type="project" value="UniProtKB-KW"/>
</dbReference>
<proteinExistence type="inferred from homology"/>
<evidence type="ECO:0000256" key="2">
    <source>
        <dbReference type="ARBA" id="ARBA00022980"/>
    </source>
</evidence>
<evidence type="ECO:0000256" key="3">
    <source>
        <dbReference type="ARBA" id="ARBA00023274"/>
    </source>
</evidence>
<evidence type="ECO:0000256" key="6">
    <source>
        <dbReference type="SAM" id="MobiDB-lite"/>
    </source>
</evidence>
<dbReference type="NCBIfam" id="TIGR03953">
    <property type="entry name" value="rplD_bact"/>
    <property type="match status" value="1"/>
</dbReference>
<dbReference type="Proteomes" id="UP001280581">
    <property type="component" value="Unassembled WGS sequence"/>
</dbReference>
<comment type="similarity">
    <text evidence="1">Belongs to the universal ribosomal protein uL4 family.</text>
</comment>
<evidence type="ECO:0000256" key="4">
    <source>
        <dbReference type="ARBA" id="ARBA00040565"/>
    </source>
</evidence>
<dbReference type="GO" id="GO:0005840">
    <property type="term" value="C:ribosome"/>
    <property type="evidence" value="ECO:0007669"/>
    <property type="project" value="UniProtKB-KW"/>
</dbReference>
<dbReference type="InterPro" id="IPR023574">
    <property type="entry name" value="Ribosomal_uL4_dom_sf"/>
</dbReference>
<accession>A0AAN6M0P8</accession>
<evidence type="ECO:0000256" key="1">
    <source>
        <dbReference type="ARBA" id="ARBA00010528"/>
    </source>
</evidence>
<organism evidence="7 8">
    <name type="scientific">Pseudopithomyces chartarum</name>
    <dbReference type="NCBI Taxonomy" id="1892770"/>
    <lineage>
        <taxon>Eukaryota</taxon>
        <taxon>Fungi</taxon>
        <taxon>Dikarya</taxon>
        <taxon>Ascomycota</taxon>
        <taxon>Pezizomycotina</taxon>
        <taxon>Dothideomycetes</taxon>
        <taxon>Pleosporomycetidae</taxon>
        <taxon>Pleosporales</taxon>
        <taxon>Massarineae</taxon>
        <taxon>Didymosphaeriaceae</taxon>
        <taxon>Pseudopithomyces</taxon>
    </lineage>
</organism>
<dbReference type="SUPFAM" id="SSF52166">
    <property type="entry name" value="Ribosomal protein L4"/>
    <property type="match status" value="1"/>
</dbReference>
<keyword evidence="3" id="KW-0687">Ribonucleoprotein</keyword>
<gene>
    <name evidence="7" type="ORF">GRF29_44g451086</name>
</gene>
<dbReference type="InterPro" id="IPR002136">
    <property type="entry name" value="Ribosomal_uL4"/>
</dbReference>
<dbReference type="PANTHER" id="PTHR10746">
    <property type="entry name" value="50S RIBOSOMAL PROTEIN L4"/>
    <property type="match status" value="1"/>
</dbReference>
<name>A0AAN6M0P8_9PLEO</name>
<keyword evidence="2" id="KW-0689">Ribosomal protein</keyword>
<feature type="coiled-coil region" evidence="5">
    <location>
        <begin position="405"/>
        <end position="432"/>
    </location>
</feature>
<keyword evidence="5" id="KW-0175">Coiled coil</keyword>
<feature type="coiled-coil region" evidence="5">
    <location>
        <begin position="484"/>
        <end position="543"/>
    </location>
</feature>
<comment type="caution">
    <text evidence="7">The sequence shown here is derived from an EMBL/GenBank/DDBJ whole genome shotgun (WGS) entry which is preliminary data.</text>
</comment>
<evidence type="ECO:0000313" key="8">
    <source>
        <dbReference type="Proteomes" id="UP001280581"/>
    </source>
</evidence>
<dbReference type="AlphaFoldDB" id="A0AAN6M0P8"/>
<dbReference type="GO" id="GO:0006412">
    <property type="term" value="P:translation"/>
    <property type="evidence" value="ECO:0007669"/>
    <property type="project" value="InterPro"/>
</dbReference>
<evidence type="ECO:0000313" key="7">
    <source>
        <dbReference type="EMBL" id="KAK3209725.1"/>
    </source>
</evidence>
<dbReference type="GO" id="GO:0003735">
    <property type="term" value="F:structural constituent of ribosome"/>
    <property type="evidence" value="ECO:0007669"/>
    <property type="project" value="InterPro"/>
</dbReference>
<evidence type="ECO:0000256" key="5">
    <source>
        <dbReference type="SAM" id="Coils"/>
    </source>
</evidence>
<dbReference type="Pfam" id="PF00573">
    <property type="entry name" value="Ribosomal_L4"/>
    <property type="match status" value="1"/>
</dbReference>
<dbReference type="InterPro" id="IPR013005">
    <property type="entry name" value="Ribosomal_uL4-like"/>
</dbReference>